<keyword evidence="4 7" id="KW-0812">Transmembrane</keyword>
<dbReference type="PANTHER" id="PTHR33452">
    <property type="entry name" value="OXIDOREDUCTASE CATD-RELATED"/>
    <property type="match status" value="1"/>
</dbReference>
<comment type="subcellular location">
    <subcellularLocation>
        <location evidence="1">Cell membrane</location>
        <topology evidence="1">Multi-pass membrane protein</topology>
    </subcellularLocation>
</comment>
<evidence type="ECO:0000256" key="3">
    <source>
        <dbReference type="ARBA" id="ARBA00022475"/>
    </source>
</evidence>
<comment type="similarity">
    <text evidence="2">Belongs to the DoxX family.</text>
</comment>
<feature type="transmembrane region" description="Helical" evidence="7">
    <location>
        <begin position="109"/>
        <end position="130"/>
    </location>
</feature>
<gene>
    <name evidence="8" type="ORF">ABV408_14140</name>
</gene>
<feature type="transmembrane region" description="Helical" evidence="7">
    <location>
        <begin position="51"/>
        <end position="71"/>
    </location>
</feature>
<name>A0AB74U3L4_9GAMM</name>
<evidence type="ECO:0000256" key="1">
    <source>
        <dbReference type="ARBA" id="ARBA00004651"/>
    </source>
</evidence>
<dbReference type="RefSeq" id="WP_353979548.1">
    <property type="nucleotide sequence ID" value="NZ_CP159578.1"/>
</dbReference>
<evidence type="ECO:0000256" key="4">
    <source>
        <dbReference type="ARBA" id="ARBA00022692"/>
    </source>
</evidence>
<evidence type="ECO:0000256" key="5">
    <source>
        <dbReference type="ARBA" id="ARBA00022989"/>
    </source>
</evidence>
<dbReference type="EMBL" id="CP159578">
    <property type="protein sequence ID" value="XCJ78566.1"/>
    <property type="molecule type" value="Genomic_DNA"/>
</dbReference>
<feature type="transmembrane region" description="Helical" evidence="7">
    <location>
        <begin position="12"/>
        <end position="31"/>
    </location>
</feature>
<evidence type="ECO:0000256" key="2">
    <source>
        <dbReference type="ARBA" id="ARBA00006679"/>
    </source>
</evidence>
<dbReference type="InterPro" id="IPR032808">
    <property type="entry name" value="DoxX"/>
</dbReference>
<protein>
    <submittedName>
        <fullName evidence="8">DoxX family protein</fullName>
    </submittedName>
</protein>
<dbReference type="PANTHER" id="PTHR33452:SF1">
    <property type="entry name" value="INNER MEMBRANE PROTEIN YPHA-RELATED"/>
    <property type="match status" value="1"/>
</dbReference>
<keyword evidence="6 7" id="KW-0472">Membrane</keyword>
<dbReference type="GO" id="GO:0005886">
    <property type="term" value="C:plasma membrane"/>
    <property type="evidence" value="ECO:0007669"/>
    <property type="project" value="UniProtKB-SubCell"/>
</dbReference>
<feature type="transmembrane region" description="Helical" evidence="7">
    <location>
        <begin position="78"/>
        <end position="97"/>
    </location>
</feature>
<dbReference type="InterPro" id="IPR051907">
    <property type="entry name" value="DoxX-like_oxidoreductase"/>
</dbReference>
<dbReference type="AlphaFoldDB" id="A0AB74U3L4"/>
<evidence type="ECO:0000313" key="8">
    <source>
        <dbReference type="EMBL" id="XCJ78566.1"/>
    </source>
</evidence>
<keyword evidence="3" id="KW-1003">Cell membrane</keyword>
<evidence type="ECO:0000256" key="7">
    <source>
        <dbReference type="SAM" id="Phobius"/>
    </source>
</evidence>
<dbReference type="Pfam" id="PF07681">
    <property type="entry name" value="DoxX"/>
    <property type="match status" value="1"/>
</dbReference>
<proteinExistence type="inferred from homology"/>
<accession>A0AB74U3L4</accession>
<evidence type="ECO:0000256" key="6">
    <source>
        <dbReference type="ARBA" id="ARBA00023136"/>
    </source>
</evidence>
<sequence>MRFMHNDDLGKLLLRLCVGILILLHGLHKLMDPTSLNGIAHQLAQMGVPSFVAYGVLVGEIIAPLMAIVGWQARLGGMLMAINMLVAIVLVHLSQLYSLNGQGGWTLELQGMFLGAALAVMFLGSGRMAFKPD</sequence>
<reference evidence="8" key="1">
    <citation type="submission" date="2024-06" db="EMBL/GenBank/DDBJ databases">
        <title>Complete genome of Salinicola endophyticus HNIBRBA4755.</title>
        <authorList>
            <person name="Shin S.Y."/>
            <person name="Kang H."/>
            <person name="Song J."/>
        </authorList>
    </citation>
    <scope>NUCLEOTIDE SEQUENCE</scope>
    <source>
        <strain evidence="8">HNIBRBA4755</strain>
    </source>
</reference>
<organism evidence="8">
    <name type="scientific">Salinicola endophyticus</name>
    <dbReference type="NCBI Taxonomy" id="1949083"/>
    <lineage>
        <taxon>Bacteria</taxon>
        <taxon>Pseudomonadati</taxon>
        <taxon>Pseudomonadota</taxon>
        <taxon>Gammaproteobacteria</taxon>
        <taxon>Oceanospirillales</taxon>
        <taxon>Halomonadaceae</taxon>
        <taxon>Salinicola</taxon>
    </lineage>
</organism>
<keyword evidence="5 7" id="KW-1133">Transmembrane helix</keyword>